<comment type="similarity">
    <text evidence="2 10">Belongs to the glycosyltransferase 31 family.</text>
</comment>
<dbReference type="EMBL" id="HBIO01020096">
    <property type="protein sequence ID" value="CAE0470625.1"/>
    <property type="molecule type" value="Transcribed_RNA"/>
</dbReference>
<keyword evidence="7" id="KW-1133">Transmembrane helix</keyword>
<gene>
    <name evidence="11" type="ORF">CDEB00056_LOCUS15478</name>
    <name evidence="12" type="ORF">CDEB00056_LOCUS15482</name>
    <name evidence="13" type="ORF">CDEB00056_LOCUS15483</name>
    <name evidence="14" type="ORF">CDEB00056_LOCUS15485</name>
</gene>
<keyword evidence="3 10" id="KW-0328">Glycosyltransferase</keyword>
<evidence type="ECO:0000313" key="13">
    <source>
        <dbReference type="EMBL" id="CAE0470630.1"/>
    </source>
</evidence>
<evidence type="ECO:0000256" key="5">
    <source>
        <dbReference type="ARBA" id="ARBA00022692"/>
    </source>
</evidence>
<keyword evidence="5" id="KW-0812">Transmembrane</keyword>
<comment type="subcellular location">
    <subcellularLocation>
        <location evidence="1 10">Golgi apparatus membrane</location>
        <topology evidence="1 10">Single-pass type II membrane protein</topology>
    </subcellularLocation>
</comment>
<evidence type="ECO:0000256" key="7">
    <source>
        <dbReference type="ARBA" id="ARBA00022989"/>
    </source>
</evidence>
<evidence type="ECO:0000256" key="3">
    <source>
        <dbReference type="ARBA" id="ARBA00022676"/>
    </source>
</evidence>
<dbReference type="EMBL" id="HBIO01020101">
    <property type="protein sequence ID" value="CAE0470630.1"/>
    <property type="molecule type" value="Transcribed_RNA"/>
</dbReference>
<dbReference type="EMBL" id="HBIO01020100">
    <property type="protein sequence ID" value="CAE0470629.1"/>
    <property type="molecule type" value="Transcribed_RNA"/>
</dbReference>
<evidence type="ECO:0000256" key="1">
    <source>
        <dbReference type="ARBA" id="ARBA00004323"/>
    </source>
</evidence>
<dbReference type="GO" id="GO:0051072">
    <property type="term" value="P:4,6-pyruvylated galactose residue biosynthetic process"/>
    <property type="evidence" value="ECO:0007669"/>
    <property type="project" value="TreeGrafter"/>
</dbReference>
<dbReference type="EMBL" id="HBIO01020104">
    <property type="protein sequence ID" value="CAE0470632.1"/>
    <property type="molecule type" value="Transcribed_RNA"/>
</dbReference>
<protein>
    <recommendedName>
        <fullName evidence="10">Hexosyltransferase</fullName>
        <ecNumber evidence="10">2.4.1.-</ecNumber>
    </recommendedName>
</protein>
<dbReference type="InterPro" id="IPR002659">
    <property type="entry name" value="Glyco_trans_31"/>
</dbReference>
<dbReference type="EC" id="2.4.1.-" evidence="10"/>
<dbReference type="GO" id="GO:0016758">
    <property type="term" value="F:hexosyltransferase activity"/>
    <property type="evidence" value="ECO:0007669"/>
    <property type="project" value="InterPro"/>
</dbReference>
<keyword evidence="9" id="KW-0472">Membrane</keyword>
<keyword evidence="4" id="KW-0808">Transferase</keyword>
<proteinExistence type="inferred from homology"/>
<evidence type="ECO:0000256" key="9">
    <source>
        <dbReference type="ARBA" id="ARBA00023136"/>
    </source>
</evidence>
<sequence>MKSAILFTALGLLCMCAFVALISFTSNRILDSNNSRALSKEVPIGSTYGTTLLLGIFSVTGKKYAERRRYIRDTYLATGDDRICKLEEFKIQAKGKFSQRRCKIAYTFVIGAGGSDRPNDHDDSEPLTLDIDQNGNADEKNDCVYLNIKENMEEGKSTTYMKLGASLSDEWGFDYISKIDDDSVLAIELLLQLMEDDLPPMPYNRRTYGGGIWASYAHHHMYAPGQFYFMSADLAHYVSNEITPEDRRKKMHWRHTEDADMGSFVFSNERPIKYINLNTQKIWAHPMKTEKEFRSAWASIGWKLPQYGVQFPFGPLCRTWLQGNGV</sequence>
<evidence type="ECO:0000256" key="6">
    <source>
        <dbReference type="ARBA" id="ARBA00022968"/>
    </source>
</evidence>
<evidence type="ECO:0000313" key="12">
    <source>
        <dbReference type="EMBL" id="CAE0470629.1"/>
    </source>
</evidence>
<dbReference type="AlphaFoldDB" id="A0A6S8WRI5"/>
<organism evidence="11">
    <name type="scientific">Chaetoceros debilis</name>
    <dbReference type="NCBI Taxonomy" id="122233"/>
    <lineage>
        <taxon>Eukaryota</taxon>
        <taxon>Sar</taxon>
        <taxon>Stramenopiles</taxon>
        <taxon>Ochrophyta</taxon>
        <taxon>Bacillariophyta</taxon>
        <taxon>Coscinodiscophyceae</taxon>
        <taxon>Chaetocerotophycidae</taxon>
        <taxon>Chaetocerotales</taxon>
        <taxon>Chaetocerotaceae</taxon>
        <taxon>Chaetoceros</taxon>
    </lineage>
</organism>
<evidence type="ECO:0000256" key="10">
    <source>
        <dbReference type="RuleBase" id="RU363063"/>
    </source>
</evidence>
<keyword evidence="6" id="KW-0735">Signal-anchor</keyword>
<accession>A0A6S8WRI5</accession>
<evidence type="ECO:0000256" key="2">
    <source>
        <dbReference type="ARBA" id="ARBA00008661"/>
    </source>
</evidence>
<dbReference type="PANTHER" id="PTHR11214:SF351">
    <property type="entry name" value="BETA-1,3-GALACTOSYLTRANSFERASE PVG3"/>
    <property type="match status" value="1"/>
</dbReference>
<dbReference type="GO" id="GO:0000139">
    <property type="term" value="C:Golgi membrane"/>
    <property type="evidence" value="ECO:0007669"/>
    <property type="project" value="UniProtKB-SubCell"/>
</dbReference>
<evidence type="ECO:0000313" key="11">
    <source>
        <dbReference type="EMBL" id="CAE0470625.1"/>
    </source>
</evidence>
<evidence type="ECO:0000313" key="14">
    <source>
        <dbReference type="EMBL" id="CAE0470632.1"/>
    </source>
</evidence>
<evidence type="ECO:0000256" key="4">
    <source>
        <dbReference type="ARBA" id="ARBA00022679"/>
    </source>
</evidence>
<keyword evidence="8 10" id="KW-0333">Golgi apparatus</keyword>
<dbReference type="PANTHER" id="PTHR11214">
    <property type="entry name" value="BETA-1,3-N-ACETYLGLUCOSAMINYLTRANSFERASE"/>
    <property type="match status" value="1"/>
</dbReference>
<reference evidence="11" key="1">
    <citation type="submission" date="2021-01" db="EMBL/GenBank/DDBJ databases">
        <authorList>
            <person name="Corre E."/>
            <person name="Pelletier E."/>
            <person name="Niang G."/>
            <person name="Scheremetjew M."/>
            <person name="Finn R."/>
            <person name="Kale V."/>
            <person name="Holt S."/>
            <person name="Cochrane G."/>
            <person name="Meng A."/>
            <person name="Brown T."/>
            <person name="Cohen L."/>
        </authorList>
    </citation>
    <scope>NUCLEOTIDE SEQUENCE</scope>
    <source>
        <strain evidence="11">MM31A-1</strain>
    </source>
</reference>
<name>A0A6S8WRI5_9STRA</name>
<evidence type="ECO:0000256" key="8">
    <source>
        <dbReference type="ARBA" id="ARBA00023034"/>
    </source>
</evidence>